<organism evidence="9 10">
    <name type="scientific">Brevundimonas balnearis</name>
    <dbReference type="NCBI Taxonomy" id="1572858"/>
    <lineage>
        <taxon>Bacteria</taxon>
        <taxon>Pseudomonadati</taxon>
        <taxon>Pseudomonadota</taxon>
        <taxon>Alphaproteobacteria</taxon>
        <taxon>Caulobacterales</taxon>
        <taxon>Caulobacteraceae</taxon>
        <taxon>Brevundimonas</taxon>
    </lineage>
</organism>
<feature type="domain" description="Histidine kinase" evidence="8">
    <location>
        <begin position="107"/>
        <end position="196"/>
    </location>
</feature>
<keyword evidence="5" id="KW-0547">Nucleotide-binding</keyword>
<sequence length="204" mass="22105">MERREDHATGLVRRRLAGGYQILQALVGIRLRTVADPESRRHLVWLSDLTAALGLMSRRLTADGEIEVVDYLHDLAQFWRRAAGRDDLRIEVRAQPGLAPETLAQSLAIIAHELVGNAARHAFADGRSGAIAIAFTRASDGVSLVVRDTGLGAEGLDEGEGLGLVRGLVDHLRGRLDVETAPEQGVGVRVWLPMPSSSEGERPN</sequence>
<proteinExistence type="predicted"/>
<dbReference type="RefSeq" id="WP_376833955.1">
    <property type="nucleotide sequence ID" value="NZ_JBHLSW010000003.1"/>
</dbReference>
<evidence type="ECO:0000256" key="2">
    <source>
        <dbReference type="ARBA" id="ARBA00012438"/>
    </source>
</evidence>
<dbReference type="EMBL" id="JBHLSW010000003">
    <property type="protein sequence ID" value="MFC0632737.1"/>
    <property type="molecule type" value="Genomic_DNA"/>
</dbReference>
<dbReference type="Gene3D" id="3.30.565.10">
    <property type="entry name" value="Histidine kinase-like ATPase, C-terminal domain"/>
    <property type="match status" value="1"/>
</dbReference>
<gene>
    <name evidence="9" type="ORF">ACFFGE_02440</name>
</gene>
<reference evidence="9 10" key="1">
    <citation type="submission" date="2024-09" db="EMBL/GenBank/DDBJ databases">
        <authorList>
            <person name="Sun Q."/>
            <person name="Mori K."/>
        </authorList>
    </citation>
    <scope>NUCLEOTIDE SEQUENCE [LARGE SCALE GENOMIC DNA]</scope>
    <source>
        <strain evidence="9 10">NCAIM B.02621</strain>
    </source>
</reference>
<keyword evidence="10" id="KW-1185">Reference proteome</keyword>
<protein>
    <recommendedName>
        <fullName evidence="2">histidine kinase</fullName>
        <ecNumber evidence="2">2.7.13.3</ecNumber>
    </recommendedName>
</protein>
<dbReference type="PANTHER" id="PTHR41523">
    <property type="entry name" value="TWO-COMPONENT SYSTEM SENSOR PROTEIN"/>
    <property type="match status" value="1"/>
</dbReference>
<evidence type="ECO:0000256" key="6">
    <source>
        <dbReference type="ARBA" id="ARBA00022777"/>
    </source>
</evidence>
<dbReference type="SUPFAM" id="SSF55874">
    <property type="entry name" value="ATPase domain of HSP90 chaperone/DNA topoisomerase II/histidine kinase"/>
    <property type="match status" value="1"/>
</dbReference>
<evidence type="ECO:0000256" key="1">
    <source>
        <dbReference type="ARBA" id="ARBA00000085"/>
    </source>
</evidence>
<dbReference type="InterPro" id="IPR036890">
    <property type="entry name" value="HATPase_C_sf"/>
</dbReference>
<evidence type="ECO:0000256" key="3">
    <source>
        <dbReference type="ARBA" id="ARBA00022553"/>
    </source>
</evidence>
<evidence type="ECO:0000313" key="9">
    <source>
        <dbReference type="EMBL" id="MFC0632737.1"/>
    </source>
</evidence>
<dbReference type="InterPro" id="IPR005467">
    <property type="entry name" value="His_kinase_dom"/>
</dbReference>
<evidence type="ECO:0000256" key="5">
    <source>
        <dbReference type="ARBA" id="ARBA00022741"/>
    </source>
</evidence>
<comment type="caution">
    <text evidence="9">The sequence shown here is derived from an EMBL/GenBank/DDBJ whole genome shotgun (WGS) entry which is preliminary data.</text>
</comment>
<dbReference type="Proteomes" id="UP001589906">
    <property type="component" value="Unassembled WGS sequence"/>
</dbReference>
<dbReference type="InterPro" id="IPR003594">
    <property type="entry name" value="HATPase_dom"/>
</dbReference>
<name>A0ABV6R169_9CAUL</name>
<dbReference type="Pfam" id="PF13581">
    <property type="entry name" value="HATPase_c_2"/>
    <property type="match status" value="1"/>
</dbReference>
<evidence type="ECO:0000256" key="7">
    <source>
        <dbReference type="ARBA" id="ARBA00022840"/>
    </source>
</evidence>
<evidence type="ECO:0000259" key="8">
    <source>
        <dbReference type="PROSITE" id="PS50109"/>
    </source>
</evidence>
<accession>A0ABV6R169</accession>
<dbReference type="PANTHER" id="PTHR41523:SF8">
    <property type="entry name" value="ETHYLENE RESPONSE SENSOR PROTEIN"/>
    <property type="match status" value="1"/>
</dbReference>
<dbReference type="PROSITE" id="PS50109">
    <property type="entry name" value="HIS_KIN"/>
    <property type="match status" value="1"/>
</dbReference>
<dbReference type="GO" id="GO:0005524">
    <property type="term" value="F:ATP binding"/>
    <property type="evidence" value="ECO:0007669"/>
    <property type="project" value="UniProtKB-KW"/>
</dbReference>
<keyword evidence="6" id="KW-0418">Kinase</keyword>
<keyword evidence="4" id="KW-0808">Transferase</keyword>
<dbReference type="EC" id="2.7.13.3" evidence="2"/>
<comment type="catalytic activity">
    <reaction evidence="1">
        <text>ATP + protein L-histidine = ADP + protein N-phospho-L-histidine.</text>
        <dbReference type="EC" id="2.7.13.3"/>
    </reaction>
</comment>
<evidence type="ECO:0000256" key="4">
    <source>
        <dbReference type="ARBA" id="ARBA00022679"/>
    </source>
</evidence>
<keyword evidence="3" id="KW-0597">Phosphoprotein</keyword>
<keyword evidence="7 9" id="KW-0067">ATP-binding</keyword>
<evidence type="ECO:0000313" key="10">
    <source>
        <dbReference type="Proteomes" id="UP001589906"/>
    </source>
</evidence>